<dbReference type="AlphaFoldDB" id="A0AAD7AGK5"/>
<dbReference type="Proteomes" id="UP001218218">
    <property type="component" value="Unassembled WGS sequence"/>
</dbReference>
<name>A0AAD7AGK5_9AGAR</name>
<reference evidence="1" key="1">
    <citation type="submission" date="2023-03" db="EMBL/GenBank/DDBJ databases">
        <title>Massive genome expansion in bonnet fungi (Mycena s.s.) driven by repeated elements and novel gene families across ecological guilds.</title>
        <authorList>
            <consortium name="Lawrence Berkeley National Laboratory"/>
            <person name="Harder C.B."/>
            <person name="Miyauchi S."/>
            <person name="Viragh M."/>
            <person name="Kuo A."/>
            <person name="Thoen E."/>
            <person name="Andreopoulos B."/>
            <person name="Lu D."/>
            <person name="Skrede I."/>
            <person name="Drula E."/>
            <person name="Henrissat B."/>
            <person name="Morin E."/>
            <person name="Kohler A."/>
            <person name="Barry K."/>
            <person name="LaButti K."/>
            <person name="Morin E."/>
            <person name="Salamov A."/>
            <person name="Lipzen A."/>
            <person name="Mereny Z."/>
            <person name="Hegedus B."/>
            <person name="Baldrian P."/>
            <person name="Stursova M."/>
            <person name="Weitz H."/>
            <person name="Taylor A."/>
            <person name="Grigoriev I.V."/>
            <person name="Nagy L.G."/>
            <person name="Martin F."/>
            <person name="Kauserud H."/>
        </authorList>
    </citation>
    <scope>NUCLEOTIDE SEQUENCE</scope>
    <source>
        <strain evidence="1">CBHHK002</strain>
    </source>
</reference>
<sequence length="236" mass="26078">MGQAKSHLGSHALVATRSSYVPAYGRLEKNNLKLPPVAKEISGPTSTHVFSFGPALHRIRVGYTECARVKNSQPVPASNRGPNPRVDRVPVLNPRYRQVDEGLVSKLFETSHLTAVWHLPMPPAEHYMYPISKISSVALQSVRDLSRLPTSCTVIVANAERTKDLYLPRMIASGSSFSDEELGTILQNLTLTHAVSPETDRDILVTTLAPFLNRHPSLAELAHQSRAMDLSNQYNH</sequence>
<proteinExistence type="predicted"/>
<evidence type="ECO:0000313" key="1">
    <source>
        <dbReference type="EMBL" id="KAJ7358232.1"/>
    </source>
</evidence>
<protein>
    <submittedName>
        <fullName evidence="1">Uncharacterized protein</fullName>
    </submittedName>
</protein>
<accession>A0AAD7AGK5</accession>
<comment type="caution">
    <text evidence="1">The sequence shown here is derived from an EMBL/GenBank/DDBJ whole genome shotgun (WGS) entry which is preliminary data.</text>
</comment>
<organism evidence="1 2">
    <name type="scientific">Mycena albidolilacea</name>
    <dbReference type="NCBI Taxonomy" id="1033008"/>
    <lineage>
        <taxon>Eukaryota</taxon>
        <taxon>Fungi</taxon>
        <taxon>Dikarya</taxon>
        <taxon>Basidiomycota</taxon>
        <taxon>Agaricomycotina</taxon>
        <taxon>Agaricomycetes</taxon>
        <taxon>Agaricomycetidae</taxon>
        <taxon>Agaricales</taxon>
        <taxon>Marasmiineae</taxon>
        <taxon>Mycenaceae</taxon>
        <taxon>Mycena</taxon>
    </lineage>
</organism>
<gene>
    <name evidence="1" type="ORF">DFH08DRAFT_802074</name>
</gene>
<evidence type="ECO:0000313" key="2">
    <source>
        <dbReference type="Proteomes" id="UP001218218"/>
    </source>
</evidence>
<keyword evidence="2" id="KW-1185">Reference proteome</keyword>
<dbReference type="EMBL" id="JARIHO010000007">
    <property type="protein sequence ID" value="KAJ7358232.1"/>
    <property type="molecule type" value="Genomic_DNA"/>
</dbReference>